<reference evidence="2" key="1">
    <citation type="journal article" date="2021" name="bioRxiv">
        <title>Whole Genome Assembly and Annotation of Northern Wild Rice, Zizania palustris L., Supports a Whole Genome Duplication in the Zizania Genus.</title>
        <authorList>
            <person name="Haas M."/>
            <person name="Kono T."/>
            <person name="Macchietto M."/>
            <person name="Millas R."/>
            <person name="McGilp L."/>
            <person name="Shao M."/>
            <person name="Duquette J."/>
            <person name="Hirsch C.N."/>
            <person name="Kimball J."/>
        </authorList>
    </citation>
    <scope>NUCLEOTIDE SEQUENCE</scope>
    <source>
        <tissue evidence="2">Fresh leaf tissue</tissue>
    </source>
</reference>
<evidence type="ECO:0000313" key="3">
    <source>
        <dbReference type="Proteomes" id="UP000729402"/>
    </source>
</evidence>
<accession>A0A8J5W6R3</accession>
<evidence type="ECO:0000256" key="1">
    <source>
        <dbReference type="SAM" id="MobiDB-lite"/>
    </source>
</evidence>
<keyword evidence="3" id="KW-1185">Reference proteome</keyword>
<dbReference type="AlphaFoldDB" id="A0A8J5W6R3"/>
<feature type="compositionally biased region" description="Low complexity" evidence="1">
    <location>
        <begin position="54"/>
        <end position="63"/>
    </location>
</feature>
<proteinExistence type="predicted"/>
<organism evidence="2 3">
    <name type="scientific">Zizania palustris</name>
    <name type="common">Northern wild rice</name>
    <dbReference type="NCBI Taxonomy" id="103762"/>
    <lineage>
        <taxon>Eukaryota</taxon>
        <taxon>Viridiplantae</taxon>
        <taxon>Streptophyta</taxon>
        <taxon>Embryophyta</taxon>
        <taxon>Tracheophyta</taxon>
        <taxon>Spermatophyta</taxon>
        <taxon>Magnoliopsida</taxon>
        <taxon>Liliopsida</taxon>
        <taxon>Poales</taxon>
        <taxon>Poaceae</taxon>
        <taxon>BOP clade</taxon>
        <taxon>Oryzoideae</taxon>
        <taxon>Oryzeae</taxon>
        <taxon>Zizaniinae</taxon>
        <taxon>Zizania</taxon>
    </lineage>
</organism>
<comment type="caution">
    <text evidence="2">The sequence shown here is derived from an EMBL/GenBank/DDBJ whole genome shotgun (WGS) entry which is preliminary data.</text>
</comment>
<dbReference type="Proteomes" id="UP000729402">
    <property type="component" value="Unassembled WGS sequence"/>
</dbReference>
<protein>
    <submittedName>
        <fullName evidence="2">Uncharacterized protein</fullName>
    </submittedName>
</protein>
<feature type="region of interest" description="Disordered" evidence="1">
    <location>
        <begin position="1"/>
        <end position="80"/>
    </location>
</feature>
<gene>
    <name evidence="2" type="ORF">GUJ93_ZPchr0014g46725</name>
</gene>
<feature type="compositionally biased region" description="Pro residues" evidence="1">
    <location>
        <begin position="40"/>
        <end position="53"/>
    </location>
</feature>
<reference evidence="2" key="2">
    <citation type="submission" date="2021-02" db="EMBL/GenBank/DDBJ databases">
        <authorList>
            <person name="Kimball J.A."/>
            <person name="Haas M.W."/>
            <person name="Macchietto M."/>
            <person name="Kono T."/>
            <person name="Duquette J."/>
            <person name="Shao M."/>
        </authorList>
    </citation>
    <scope>NUCLEOTIDE SEQUENCE</scope>
    <source>
        <tissue evidence="2">Fresh leaf tissue</tissue>
    </source>
</reference>
<evidence type="ECO:0000313" key="2">
    <source>
        <dbReference type="EMBL" id="KAG8081994.1"/>
    </source>
</evidence>
<dbReference type="EMBL" id="JAAALK010000086">
    <property type="protein sequence ID" value="KAG8081994.1"/>
    <property type="molecule type" value="Genomic_DNA"/>
</dbReference>
<sequence length="80" mass="8840">MAPSYRGSPLPLQHRCPPDFPRQPSYRHSWHAEATAMQPSRPPPIPPGLPLPALPSQGPSPLSVATPNFPRHTPECHYMT</sequence>
<name>A0A8J5W6R3_ZIZPA</name>